<organism evidence="2 3">
    <name type="scientific">Elysia chlorotica</name>
    <name type="common">Eastern emerald elysia</name>
    <name type="synonym">Sea slug</name>
    <dbReference type="NCBI Taxonomy" id="188477"/>
    <lineage>
        <taxon>Eukaryota</taxon>
        <taxon>Metazoa</taxon>
        <taxon>Spiralia</taxon>
        <taxon>Lophotrochozoa</taxon>
        <taxon>Mollusca</taxon>
        <taxon>Gastropoda</taxon>
        <taxon>Heterobranchia</taxon>
        <taxon>Euthyneura</taxon>
        <taxon>Panpulmonata</taxon>
        <taxon>Sacoglossa</taxon>
        <taxon>Placobranchoidea</taxon>
        <taxon>Plakobranchidae</taxon>
        <taxon>Elysia</taxon>
    </lineage>
</organism>
<dbReference type="OrthoDB" id="10575986at2759"/>
<feature type="region of interest" description="Disordered" evidence="1">
    <location>
        <begin position="95"/>
        <end position="171"/>
    </location>
</feature>
<dbReference type="EMBL" id="RQTK01000004">
    <property type="protein sequence ID" value="RUS91957.1"/>
    <property type="molecule type" value="Genomic_DNA"/>
</dbReference>
<dbReference type="AlphaFoldDB" id="A0A433UDJ4"/>
<sequence length="171" mass="18545">MGCASSLSAQESEEIFSEVKRNDHSVVKPVSNGDSIKPASAGKQNGHCTEGHVTVHAESDRETGVLRGDIVKKYEARADRERLLKEKQKKMALAAETMSAQVLDERERLSLTSRSRATSRATSRTASPTGGARSHKEKTLHASIPNIVPEREEGLGKGDNSNHKDSARVIS</sequence>
<comment type="caution">
    <text evidence="2">The sequence shown here is derived from an EMBL/GenBank/DDBJ whole genome shotgun (WGS) entry which is preliminary data.</text>
</comment>
<evidence type="ECO:0000313" key="2">
    <source>
        <dbReference type="EMBL" id="RUS91957.1"/>
    </source>
</evidence>
<proteinExistence type="predicted"/>
<reference evidence="2 3" key="1">
    <citation type="submission" date="2019-01" db="EMBL/GenBank/DDBJ databases">
        <title>A draft genome assembly of the solar-powered sea slug Elysia chlorotica.</title>
        <authorList>
            <person name="Cai H."/>
            <person name="Li Q."/>
            <person name="Fang X."/>
            <person name="Li J."/>
            <person name="Curtis N.E."/>
            <person name="Altenburger A."/>
            <person name="Shibata T."/>
            <person name="Feng M."/>
            <person name="Maeda T."/>
            <person name="Schwartz J.A."/>
            <person name="Shigenobu S."/>
            <person name="Lundholm N."/>
            <person name="Nishiyama T."/>
            <person name="Yang H."/>
            <person name="Hasebe M."/>
            <person name="Li S."/>
            <person name="Pierce S.K."/>
            <person name="Wang J."/>
        </authorList>
    </citation>
    <scope>NUCLEOTIDE SEQUENCE [LARGE SCALE GENOMIC DNA]</scope>
    <source>
        <strain evidence="2">EC2010</strain>
        <tissue evidence="2">Whole organism of an adult</tissue>
    </source>
</reference>
<dbReference type="Proteomes" id="UP000271974">
    <property type="component" value="Unassembled WGS sequence"/>
</dbReference>
<feature type="compositionally biased region" description="Basic and acidic residues" evidence="1">
    <location>
        <begin position="17"/>
        <end position="26"/>
    </location>
</feature>
<evidence type="ECO:0000256" key="1">
    <source>
        <dbReference type="SAM" id="MobiDB-lite"/>
    </source>
</evidence>
<name>A0A433UDJ4_ELYCH</name>
<accession>A0A433UDJ4</accession>
<gene>
    <name evidence="2" type="ORF">EGW08_000359</name>
</gene>
<feature type="region of interest" description="Disordered" evidence="1">
    <location>
        <begin position="1"/>
        <end position="47"/>
    </location>
</feature>
<feature type="compositionally biased region" description="Polar residues" evidence="1">
    <location>
        <begin position="1"/>
        <end position="10"/>
    </location>
</feature>
<keyword evidence="3" id="KW-1185">Reference proteome</keyword>
<feature type="compositionally biased region" description="Low complexity" evidence="1">
    <location>
        <begin position="110"/>
        <end position="127"/>
    </location>
</feature>
<protein>
    <submittedName>
        <fullName evidence="2">Uncharacterized protein</fullName>
    </submittedName>
</protein>
<feature type="compositionally biased region" description="Basic and acidic residues" evidence="1">
    <location>
        <begin position="149"/>
        <end position="171"/>
    </location>
</feature>
<evidence type="ECO:0000313" key="3">
    <source>
        <dbReference type="Proteomes" id="UP000271974"/>
    </source>
</evidence>